<proteinExistence type="predicted"/>
<feature type="non-terminal residue" evidence="1">
    <location>
        <position position="102"/>
    </location>
</feature>
<dbReference type="EMBL" id="RXGB01007462">
    <property type="protein sequence ID" value="TMW85437.1"/>
    <property type="molecule type" value="Genomic_DNA"/>
</dbReference>
<evidence type="ECO:0008006" key="2">
    <source>
        <dbReference type="Google" id="ProtNLM"/>
    </source>
</evidence>
<protein>
    <recommendedName>
        <fullName evidence="2">Reverse transcriptase zinc-binding domain-containing protein</fullName>
    </recommendedName>
</protein>
<organism evidence="1">
    <name type="scientific">Solanum chilense</name>
    <name type="common">Tomato</name>
    <name type="synonym">Lycopersicon chilense</name>
    <dbReference type="NCBI Taxonomy" id="4083"/>
    <lineage>
        <taxon>Eukaryota</taxon>
        <taxon>Viridiplantae</taxon>
        <taxon>Streptophyta</taxon>
        <taxon>Embryophyta</taxon>
        <taxon>Tracheophyta</taxon>
        <taxon>Spermatophyta</taxon>
        <taxon>Magnoliopsida</taxon>
        <taxon>eudicotyledons</taxon>
        <taxon>Gunneridae</taxon>
        <taxon>Pentapetalae</taxon>
        <taxon>asterids</taxon>
        <taxon>lamiids</taxon>
        <taxon>Solanales</taxon>
        <taxon>Solanaceae</taxon>
        <taxon>Solanoideae</taxon>
        <taxon>Solaneae</taxon>
        <taxon>Solanum</taxon>
        <taxon>Solanum subgen. Lycopersicon</taxon>
    </lineage>
</organism>
<accession>A0A6N2ASI0</accession>
<gene>
    <name evidence="1" type="ORF">EJD97_023158</name>
</gene>
<evidence type="ECO:0000313" key="1">
    <source>
        <dbReference type="EMBL" id="TMW85437.1"/>
    </source>
</evidence>
<reference evidence="1" key="1">
    <citation type="submission" date="2019-05" db="EMBL/GenBank/DDBJ databases">
        <title>The de novo reference genome and transcriptome assemblies of the wild tomato species Solanum chilense.</title>
        <authorList>
            <person name="Stam R."/>
            <person name="Nosenko T."/>
            <person name="Hoerger A.C."/>
            <person name="Stephan W."/>
            <person name="Seidel M.A."/>
            <person name="Kuhn J.M.M."/>
            <person name="Haberer G."/>
            <person name="Tellier A."/>
        </authorList>
    </citation>
    <scope>NUCLEOTIDE SEQUENCE</scope>
    <source>
        <tissue evidence="1">Mature leaves</tissue>
    </source>
</reference>
<dbReference type="AlphaFoldDB" id="A0A6N2ASI0"/>
<name>A0A6N2ASI0_SOLCI</name>
<feature type="non-terminal residue" evidence="1">
    <location>
        <position position="1"/>
    </location>
</feature>
<comment type="caution">
    <text evidence="1">The sequence shown here is derived from an EMBL/GenBank/DDBJ whole genome shotgun (WGS) entry which is preliminary data.</text>
</comment>
<sequence>AIRNLRLQNTSLLMMNGEDQALWKEVFQCKYGQTSTCYKNMVTNTYGIGIWKPVRALWTNLEVNTCIKEGNGTRLFFWTEAWNGQSAIKDSYPDLFLLCNNP</sequence>